<gene>
    <name evidence="1" type="ORF">QJS04_geneDACA002661</name>
</gene>
<sequence length="172" mass="18656">MEEAAKLQWEGKAKANLTNTTADQAWSLLKDFTNLHKILPTLHTCHLVEGVDGETGCIRYCAGAREDGVVMWAKERLIETDPVNRFNRYVVEENNMGFRRYFGRVGVVDGEGGGGGGGDGGGGEGGCVIEWSYVADPIDDNHLAGEVDDCGHPGLSMRTTRVQSQDGGRIRN</sequence>
<dbReference type="InterPro" id="IPR019587">
    <property type="entry name" value="Polyketide_cyclase/dehydratase"/>
</dbReference>
<dbReference type="Proteomes" id="UP001179952">
    <property type="component" value="Unassembled WGS sequence"/>
</dbReference>
<dbReference type="InterPro" id="IPR023393">
    <property type="entry name" value="START-like_dom_sf"/>
</dbReference>
<dbReference type="Gene3D" id="3.30.530.20">
    <property type="match status" value="1"/>
</dbReference>
<keyword evidence="2" id="KW-1185">Reference proteome</keyword>
<dbReference type="PANTHER" id="PTHR33789">
    <property type="entry name" value="LACHRYMATORY-FACTOR SYNTHASE"/>
    <property type="match status" value="1"/>
</dbReference>
<evidence type="ECO:0000313" key="2">
    <source>
        <dbReference type="Proteomes" id="UP001179952"/>
    </source>
</evidence>
<dbReference type="InterPro" id="IPR053249">
    <property type="entry name" value="LFS"/>
</dbReference>
<dbReference type="Pfam" id="PF10604">
    <property type="entry name" value="Polyketide_cyc2"/>
    <property type="match status" value="1"/>
</dbReference>
<dbReference type="SUPFAM" id="SSF55961">
    <property type="entry name" value="Bet v1-like"/>
    <property type="match status" value="1"/>
</dbReference>
<evidence type="ECO:0000313" key="1">
    <source>
        <dbReference type="EMBL" id="KAK1267559.1"/>
    </source>
</evidence>
<protein>
    <submittedName>
        <fullName evidence="1">Lachrymatory-factor synthase</fullName>
    </submittedName>
</protein>
<dbReference type="CDD" id="cd07821">
    <property type="entry name" value="PYR_PYL_RCAR_like"/>
    <property type="match status" value="1"/>
</dbReference>
<dbReference type="AlphaFoldDB" id="A0AAV9ATR6"/>
<accession>A0AAV9ATR6</accession>
<name>A0AAV9ATR6_ACOGR</name>
<proteinExistence type="predicted"/>
<dbReference type="EMBL" id="JAUJYN010000007">
    <property type="protein sequence ID" value="KAK1267559.1"/>
    <property type="molecule type" value="Genomic_DNA"/>
</dbReference>
<dbReference type="PANTHER" id="PTHR33789:SF11">
    <property type="entry name" value="OS05G0202300 PROTEIN"/>
    <property type="match status" value="1"/>
</dbReference>
<organism evidence="1 2">
    <name type="scientific">Acorus gramineus</name>
    <name type="common">Dwarf sweet flag</name>
    <dbReference type="NCBI Taxonomy" id="55184"/>
    <lineage>
        <taxon>Eukaryota</taxon>
        <taxon>Viridiplantae</taxon>
        <taxon>Streptophyta</taxon>
        <taxon>Embryophyta</taxon>
        <taxon>Tracheophyta</taxon>
        <taxon>Spermatophyta</taxon>
        <taxon>Magnoliopsida</taxon>
        <taxon>Liliopsida</taxon>
        <taxon>Acoraceae</taxon>
        <taxon>Acorus</taxon>
    </lineage>
</organism>
<reference evidence="1" key="2">
    <citation type="submission" date="2023-06" db="EMBL/GenBank/DDBJ databases">
        <authorList>
            <person name="Ma L."/>
            <person name="Liu K.-W."/>
            <person name="Li Z."/>
            <person name="Hsiao Y.-Y."/>
            <person name="Qi Y."/>
            <person name="Fu T."/>
            <person name="Tang G."/>
            <person name="Zhang D."/>
            <person name="Sun W.-H."/>
            <person name="Liu D.-K."/>
            <person name="Li Y."/>
            <person name="Chen G.-Z."/>
            <person name="Liu X.-D."/>
            <person name="Liao X.-Y."/>
            <person name="Jiang Y.-T."/>
            <person name="Yu X."/>
            <person name="Hao Y."/>
            <person name="Huang J."/>
            <person name="Zhao X.-W."/>
            <person name="Ke S."/>
            <person name="Chen Y.-Y."/>
            <person name="Wu W.-L."/>
            <person name="Hsu J.-L."/>
            <person name="Lin Y.-F."/>
            <person name="Huang M.-D."/>
            <person name="Li C.-Y."/>
            <person name="Huang L."/>
            <person name="Wang Z.-W."/>
            <person name="Zhao X."/>
            <person name="Zhong W.-Y."/>
            <person name="Peng D.-H."/>
            <person name="Ahmad S."/>
            <person name="Lan S."/>
            <person name="Zhang J.-S."/>
            <person name="Tsai W.-C."/>
            <person name="Van De Peer Y."/>
            <person name="Liu Z.-J."/>
        </authorList>
    </citation>
    <scope>NUCLEOTIDE SEQUENCE</scope>
    <source>
        <strain evidence="1">SCP</strain>
        <tissue evidence="1">Leaves</tissue>
    </source>
</reference>
<comment type="caution">
    <text evidence="1">The sequence shown here is derived from an EMBL/GenBank/DDBJ whole genome shotgun (WGS) entry which is preliminary data.</text>
</comment>
<reference evidence="1" key="1">
    <citation type="journal article" date="2023" name="Nat. Commun.">
        <title>Diploid and tetraploid genomes of Acorus and the evolution of monocots.</title>
        <authorList>
            <person name="Ma L."/>
            <person name="Liu K.W."/>
            <person name="Li Z."/>
            <person name="Hsiao Y.Y."/>
            <person name="Qi Y."/>
            <person name="Fu T."/>
            <person name="Tang G.D."/>
            <person name="Zhang D."/>
            <person name="Sun W.H."/>
            <person name="Liu D.K."/>
            <person name="Li Y."/>
            <person name="Chen G.Z."/>
            <person name="Liu X.D."/>
            <person name="Liao X.Y."/>
            <person name="Jiang Y.T."/>
            <person name="Yu X."/>
            <person name="Hao Y."/>
            <person name="Huang J."/>
            <person name="Zhao X.W."/>
            <person name="Ke S."/>
            <person name="Chen Y.Y."/>
            <person name="Wu W.L."/>
            <person name="Hsu J.L."/>
            <person name="Lin Y.F."/>
            <person name="Huang M.D."/>
            <person name="Li C.Y."/>
            <person name="Huang L."/>
            <person name="Wang Z.W."/>
            <person name="Zhao X."/>
            <person name="Zhong W.Y."/>
            <person name="Peng D.H."/>
            <person name="Ahmad S."/>
            <person name="Lan S."/>
            <person name="Zhang J.S."/>
            <person name="Tsai W.C."/>
            <person name="Van de Peer Y."/>
            <person name="Liu Z.J."/>
        </authorList>
    </citation>
    <scope>NUCLEOTIDE SEQUENCE</scope>
    <source>
        <strain evidence="1">SCP</strain>
    </source>
</reference>